<dbReference type="InterPro" id="IPR000683">
    <property type="entry name" value="Gfo/Idh/MocA-like_OxRdtase_N"/>
</dbReference>
<evidence type="ECO:0000313" key="2">
    <source>
        <dbReference type="EMBL" id="AKP49813.1"/>
    </source>
</evidence>
<dbReference type="InterPro" id="IPR036291">
    <property type="entry name" value="NAD(P)-bd_dom_sf"/>
</dbReference>
<feature type="domain" description="Gfo/Idh/MocA-like oxidoreductase N-terminal" evidence="1">
    <location>
        <begin position="6"/>
        <end position="137"/>
    </location>
</feature>
<dbReference type="SUPFAM" id="SSF51735">
    <property type="entry name" value="NAD(P)-binding Rossmann-fold domains"/>
    <property type="match status" value="1"/>
</dbReference>
<evidence type="ECO:0000313" key="3">
    <source>
        <dbReference type="Proteomes" id="UP000036520"/>
    </source>
</evidence>
<keyword evidence="3" id="KW-1185">Reference proteome</keyword>
<organism evidence="2 3">
    <name type="scientific">Cyclobacterium amurskyense</name>
    <dbReference type="NCBI Taxonomy" id="320787"/>
    <lineage>
        <taxon>Bacteria</taxon>
        <taxon>Pseudomonadati</taxon>
        <taxon>Bacteroidota</taxon>
        <taxon>Cytophagia</taxon>
        <taxon>Cytophagales</taxon>
        <taxon>Cyclobacteriaceae</taxon>
        <taxon>Cyclobacterium</taxon>
    </lineage>
</organism>
<dbReference type="InterPro" id="IPR050463">
    <property type="entry name" value="Gfo/Idh/MocA_oxidrdct_glycsds"/>
</dbReference>
<protein>
    <submittedName>
        <fullName evidence="2">Putative oxidoreductase</fullName>
    </submittedName>
</protein>
<dbReference type="GO" id="GO:0000166">
    <property type="term" value="F:nucleotide binding"/>
    <property type="evidence" value="ECO:0007669"/>
    <property type="project" value="InterPro"/>
</dbReference>
<reference evidence="2 3" key="1">
    <citation type="submission" date="2015-07" db="EMBL/GenBank/DDBJ databases">
        <authorList>
            <person name="Kim K.M."/>
        </authorList>
    </citation>
    <scope>NUCLEOTIDE SEQUENCE [LARGE SCALE GENOMIC DNA]</scope>
    <source>
        <strain evidence="2 3">KCTC 12363</strain>
    </source>
</reference>
<proteinExistence type="predicted"/>
<dbReference type="Pfam" id="PF01408">
    <property type="entry name" value="GFO_IDH_MocA"/>
    <property type="match status" value="1"/>
</dbReference>
<dbReference type="OrthoDB" id="1408251at2"/>
<dbReference type="Gene3D" id="3.40.50.720">
    <property type="entry name" value="NAD(P)-binding Rossmann-like Domain"/>
    <property type="match status" value="1"/>
</dbReference>
<name>A0A0H4PAM4_9BACT</name>
<dbReference type="KEGG" id="camu:CA2015_0334"/>
<dbReference type="PATRIC" id="fig|320787.5.peg.378"/>
<dbReference type="AlphaFoldDB" id="A0A0H4PAM4"/>
<dbReference type="STRING" id="320787.CA2015_0334"/>
<accession>A0A0H4PAM4</accession>
<dbReference type="RefSeq" id="WP_048640314.1">
    <property type="nucleotide sequence ID" value="NZ_CP012040.1"/>
</dbReference>
<sequence>MIKPKISVGIIGLSVHSADFTEILNAEGANSGGYNSKVVAIYHPKGNPDVEFSEERLQEFAERIGKQGVSTVNSIDEVIEKSDAIMLLTNDGRPHLEQVLPVLKAGKLVYIDKPLAENLENVLKIFHEANRFGVKVFSSSALRYGSQNTVIKAGEYVGELLGAQTYGPAPLQKSHVDMFWDGIHGIESLYSVMGTGCQTVSRTSTNGTDMIVGNWAGDKLGYFRGIRMGKVGFGGTVFGTNGINSIGKFEGYQRLVRAIDGFFTTGKLPVEPEETIEIYAFMEAADESKRQGGKPINISDTINRIII</sequence>
<dbReference type="PANTHER" id="PTHR43818:SF9">
    <property type="entry name" value="HYPOTHETICAL OXIDOREDUCTASE"/>
    <property type="match status" value="1"/>
</dbReference>
<evidence type="ECO:0000259" key="1">
    <source>
        <dbReference type="Pfam" id="PF01408"/>
    </source>
</evidence>
<gene>
    <name evidence="2" type="ORF">CA2015_0334</name>
</gene>
<dbReference type="EMBL" id="CP012040">
    <property type="protein sequence ID" value="AKP49813.1"/>
    <property type="molecule type" value="Genomic_DNA"/>
</dbReference>
<dbReference type="Proteomes" id="UP000036520">
    <property type="component" value="Chromosome"/>
</dbReference>
<dbReference type="PANTHER" id="PTHR43818">
    <property type="entry name" value="BCDNA.GH03377"/>
    <property type="match status" value="1"/>
</dbReference>